<feature type="region of interest" description="Disordered" evidence="1">
    <location>
        <begin position="1"/>
        <end position="58"/>
    </location>
</feature>
<comment type="caution">
    <text evidence="2">The sequence shown here is derived from an EMBL/GenBank/DDBJ whole genome shotgun (WGS) entry which is preliminary data.</text>
</comment>
<name>A0ABN9GMX1_9NEOB</name>
<proteinExistence type="predicted"/>
<reference evidence="2" key="1">
    <citation type="submission" date="2023-05" db="EMBL/GenBank/DDBJ databases">
        <authorList>
            <person name="Stuckert A."/>
        </authorList>
    </citation>
    <scope>NUCLEOTIDE SEQUENCE</scope>
</reference>
<evidence type="ECO:0000313" key="2">
    <source>
        <dbReference type="EMBL" id="CAI9610784.1"/>
    </source>
</evidence>
<organism evidence="2 3">
    <name type="scientific">Staurois parvus</name>
    <dbReference type="NCBI Taxonomy" id="386267"/>
    <lineage>
        <taxon>Eukaryota</taxon>
        <taxon>Metazoa</taxon>
        <taxon>Chordata</taxon>
        <taxon>Craniata</taxon>
        <taxon>Vertebrata</taxon>
        <taxon>Euteleostomi</taxon>
        <taxon>Amphibia</taxon>
        <taxon>Batrachia</taxon>
        <taxon>Anura</taxon>
        <taxon>Neobatrachia</taxon>
        <taxon>Ranoidea</taxon>
        <taxon>Ranidae</taxon>
        <taxon>Staurois</taxon>
    </lineage>
</organism>
<protein>
    <submittedName>
        <fullName evidence="2">Uncharacterized protein</fullName>
    </submittedName>
</protein>
<dbReference type="EMBL" id="CATNWA010019024">
    <property type="protein sequence ID" value="CAI9610784.1"/>
    <property type="molecule type" value="Genomic_DNA"/>
</dbReference>
<evidence type="ECO:0000256" key="1">
    <source>
        <dbReference type="SAM" id="MobiDB-lite"/>
    </source>
</evidence>
<dbReference type="Proteomes" id="UP001162483">
    <property type="component" value="Unassembled WGS sequence"/>
</dbReference>
<keyword evidence="3" id="KW-1185">Reference proteome</keyword>
<evidence type="ECO:0000313" key="3">
    <source>
        <dbReference type="Proteomes" id="UP001162483"/>
    </source>
</evidence>
<feature type="non-terminal residue" evidence="2">
    <location>
        <position position="1"/>
    </location>
</feature>
<sequence length="117" mass="13241">LKVPFTGTRGPSSTPEKHPHTIIPPPPNFTLGTMQSGKYRSPGHRQTQTHPSDCQTEKRDWSLQRTRLLCSRVQWRRALHHGIGRFALHLVMEGLDAAARPWKPIPWSSLHTVVGLI</sequence>
<gene>
    <name evidence="2" type="ORF">SPARVUS_LOCUS14457355</name>
</gene>
<accession>A0ABN9GMX1</accession>
<feature type="compositionally biased region" description="Polar residues" evidence="1">
    <location>
        <begin position="30"/>
        <end position="54"/>
    </location>
</feature>